<reference evidence="2" key="1">
    <citation type="submission" date="2021-06" db="EMBL/GenBank/DDBJ databases">
        <authorList>
            <person name="Hodson N. C."/>
            <person name="Mongue J. A."/>
            <person name="Jaron S. K."/>
        </authorList>
    </citation>
    <scope>NUCLEOTIDE SEQUENCE</scope>
</reference>
<evidence type="ECO:0000313" key="2">
    <source>
        <dbReference type="EMBL" id="CAG7820582.1"/>
    </source>
</evidence>
<dbReference type="EMBL" id="CAJVCH010483135">
    <property type="protein sequence ID" value="CAG7820582.1"/>
    <property type="molecule type" value="Genomic_DNA"/>
</dbReference>
<feature type="non-terminal residue" evidence="2">
    <location>
        <position position="189"/>
    </location>
</feature>
<gene>
    <name evidence="2" type="ORF">AFUS01_LOCUS30966</name>
</gene>
<evidence type="ECO:0000256" key="1">
    <source>
        <dbReference type="SAM" id="MobiDB-lite"/>
    </source>
</evidence>
<comment type="caution">
    <text evidence="2">The sequence shown here is derived from an EMBL/GenBank/DDBJ whole genome shotgun (WGS) entry which is preliminary data.</text>
</comment>
<feature type="compositionally biased region" description="Polar residues" evidence="1">
    <location>
        <begin position="170"/>
        <end position="189"/>
    </location>
</feature>
<organism evidence="2 3">
    <name type="scientific">Allacma fusca</name>
    <dbReference type="NCBI Taxonomy" id="39272"/>
    <lineage>
        <taxon>Eukaryota</taxon>
        <taxon>Metazoa</taxon>
        <taxon>Ecdysozoa</taxon>
        <taxon>Arthropoda</taxon>
        <taxon>Hexapoda</taxon>
        <taxon>Collembola</taxon>
        <taxon>Symphypleona</taxon>
        <taxon>Sminthuridae</taxon>
        <taxon>Allacma</taxon>
    </lineage>
</organism>
<feature type="region of interest" description="Disordered" evidence="1">
    <location>
        <begin position="160"/>
        <end position="189"/>
    </location>
</feature>
<evidence type="ECO:0000313" key="3">
    <source>
        <dbReference type="Proteomes" id="UP000708208"/>
    </source>
</evidence>
<sequence>MPRRNRKSVGTMSSFQDESRVNESLKDQSQLDSLCENLYGKMAELMSVKFADMERKLNSRLDGENQERVSMVTGHTTAGADPNEMCSHGDVNNGNDRFVNSPDRFASSNRPELINLGTEDGEGQARMPELHSQRIPRHTGMFDWNRGYSGTGGHQFMEPIHPGPTLRFSPHTNENPNNDSSHSYLQGVA</sequence>
<feature type="compositionally biased region" description="Basic and acidic residues" evidence="1">
    <location>
        <begin position="17"/>
        <end position="26"/>
    </location>
</feature>
<dbReference type="Proteomes" id="UP000708208">
    <property type="component" value="Unassembled WGS sequence"/>
</dbReference>
<dbReference type="AlphaFoldDB" id="A0A8J2KQG6"/>
<proteinExistence type="predicted"/>
<name>A0A8J2KQG6_9HEXA</name>
<keyword evidence="3" id="KW-1185">Reference proteome</keyword>
<protein>
    <submittedName>
        <fullName evidence="2">Uncharacterized protein</fullName>
    </submittedName>
</protein>
<accession>A0A8J2KQG6</accession>
<feature type="region of interest" description="Disordered" evidence="1">
    <location>
        <begin position="1"/>
        <end position="29"/>
    </location>
</feature>